<keyword evidence="8" id="KW-1185">Reference proteome</keyword>
<evidence type="ECO:0000313" key="8">
    <source>
        <dbReference type="Proteomes" id="UP000276542"/>
    </source>
</evidence>
<evidence type="ECO:0000256" key="4">
    <source>
        <dbReference type="ARBA" id="ARBA00023136"/>
    </source>
</evidence>
<feature type="transmembrane region" description="Helical" evidence="5">
    <location>
        <begin position="332"/>
        <end position="355"/>
    </location>
</feature>
<feature type="transmembrane region" description="Helical" evidence="5">
    <location>
        <begin position="76"/>
        <end position="95"/>
    </location>
</feature>
<comment type="subcellular location">
    <subcellularLocation>
        <location evidence="1">Cell membrane</location>
        <topology evidence="1">Multi-pass membrane protein</topology>
    </subcellularLocation>
</comment>
<feature type="domain" description="Major facilitator superfamily (MFS) profile" evidence="6">
    <location>
        <begin position="197"/>
        <end position="395"/>
    </location>
</feature>
<dbReference type="OrthoDB" id="4229605at2"/>
<feature type="transmembrane region" description="Helical" evidence="5">
    <location>
        <begin position="47"/>
        <end position="64"/>
    </location>
</feature>
<feature type="transmembrane region" description="Helical" evidence="5">
    <location>
        <begin position="143"/>
        <end position="165"/>
    </location>
</feature>
<keyword evidence="3 5" id="KW-1133">Transmembrane helix</keyword>
<sequence>MGIAAYRAVLGTDRVRAVLLLGFVIRVPLWASMIVLTLHVVGGLDRSYSEAGLVTTLSTIALAVAGPWRGRMLDRIGLRATVAPQLVVLLAVWSVAPFVEYAVLLPLVVVSGLATVPTFSIVRQSLIASVDDEHRTAALSLDALATEISFMIGPVLGVLVATWIGTEWSLLGFQMVGVLGGVLLFVVNPPLVAPAAAGLVPAIGRVRGWWSPTVVAVLICGAAATIVLTATDLGVVAALRAMEHPSSIGWVLAVWGLGSAIGALVYGAMHRTVSVFVLLGLLAATTVPVALATDRLQLAALLFVCGIFCAPTITATADTLSRIVPASVLGEVMGWHGVAFTVGSAVGAPLAGIAIDHRGWQGAFVLASLVALAMAAIGWLAARLEPEPRCPNTGR</sequence>
<gene>
    <name evidence="7" type="ORF">D4739_05060</name>
</gene>
<evidence type="ECO:0000256" key="1">
    <source>
        <dbReference type="ARBA" id="ARBA00004651"/>
    </source>
</evidence>
<feature type="transmembrane region" description="Helical" evidence="5">
    <location>
        <begin position="273"/>
        <end position="292"/>
    </location>
</feature>
<name>A0A3A5H6Y7_9ACTN</name>
<dbReference type="PANTHER" id="PTHR23542:SF1">
    <property type="entry name" value="MAJOR FACILITATOR SUPERFAMILY (MFS) PROFILE DOMAIN-CONTAINING PROTEIN"/>
    <property type="match status" value="1"/>
</dbReference>
<dbReference type="PANTHER" id="PTHR23542">
    <property type="match status" value="1"/>
</dbReference>
<evidence type="ECO:0000256" key="2">
    <source>
        <dbReference type="ARBA" id="ARBA00022692"/>
    </source>
</evidence>
<dbReference type="SUPFAM" id="SSF103473">
    <property type="entry name" value="MFS general substrate transporter"/>
    <property type="match status" value="1"/>
</dbReference>
<dbReference type="InterPro" id="IPR036259">
    <property type="entry name" value="MFS_trans_sf"/>
</dbReference>
<protein>
    <submittedName>
        <fullName evidence="7">MFS transporter</fullName>
    </submittedName>
</protein>
<dbReference type="PROSITE" id="PS50850">
    <property type="entry name" value="MFS"/>
    <property type="match status" value="1"/>
</dbReference>
<feature type="transmembrane region" description="Helical" evidence="5">
    <location>
        <begin position="17"/>
        <end position="41"/>
    </location>
</feature>
<dbReference type="AlphaFoldDB" id="A0A3A5H6Y7"/>
<feature type="transmembrane region" description="Helical" evidence="5">
    <location>
        <begin position="298"/>
        <end position="320"/>
    </location>
</feature>
<feature type="transmembrane region" description="Helical" evidence="5">
    <location>
        <begin position="209"/>
        <end position="228"/>
    </location>
</feature>
<reference evidence="8" key="1">
    <citation type="submission" date="2018-09" db="EMBL/GenBank/DDBJ databases">
        <authorList>
            <person name="Zhu H."/>
        </authorList>
    </citation>
    <scope>NUCLEOTIDE SEQUENCE [LARGE SCALE GENOMIC DNA]</scope>
    <source>
        <strain evidence="8">K1W22B-1</strain>
    </source>
</reference>
<evidence type="ECO:0000256" key="3">
    <source>
        <dbReference type="ARBA" id="ARBA00022989"/>
    </source>
</evidence>
<feature type="transmembrane region" description="Helical" evidence="5">
    <location>
        <begin position="361"/>
        <end position="382"/>
    </location>
</feature>
<feature type="transmembrane region" description="Helical" evidence="5">
    <location>
        <begin position="248"/>
        <end position="266"/>
    </location>
</feature>
<dbReference type="EMBL" id="QYRP01000002">
    <property type="protein sequence ID" value="RJS45648.1"/>
    <property type="molecule type" value="Genomic_DNA"/>
</dbReference>
<organism evidence="7 8">
    <name type="scientific">Nocardioides cavernaquae</name>
    <dbReference type="NCBI Taxonomy" id="2321396"/>
    <lineage>
        <taxon>Bacteria</taxon>
        <taxon>Bacillati</taxon>
        <taxon>Actinomycetota</taxon>
        <taxon>Actinomycetes</taxon>
        <taxon>Propionibacteriales</taxon>
        <taxon>Nocardioidaceae</taxon>
        <taxon>Nocardioides</taxon>
    </lineage>
</organism>
<feature type="transmembrane region" description="Helical" evidence="5">
    <location>
        <begin position="171"/>
        <end position="197"/>
    </location>
</feature>
<dbReference type="InterPro" id="IPR020846">
    <property type="entry name" value="MFS_dom"/>
</dbReference>
<evidence type="ECO:0000259" key="6">
    <source>
        <dbReference type="PROSITE" id="PS50850"/>
    </source>
</evidence>
<dbReference type="Proteomes" id="UP000276542">
    <property type="component" value="Unassembled WGS sequence"/>
</dbReference>
<dbReference type="RefSeq" id="WP_120059548.1">
    <property type="nucleotide sequence ID" value="NZ_QYRP01000002.1"/>
</dbReference>
<keyword evidence="2 5" id="KW-0812">Transmembrane</keyword>
<comment type="caution">
    <text evidence="7">The sequence shown here is derived from an EMBL/GenBank/DDBJ whole genome shotgun (WGS) entry which is preliminary data.</text>
</comment>
<dbReference type="Gene3D" id="1.20.1250.20">
    <property type="entry name" value="MFS general substrate transporter like domains"/>
    <property type="match status" value="2"/>
</dbReference>
<evidence type="ECO:0000256" key="5">
    <source>
        <dbReference type="SAM" id="Phobius"/>
    </source>
</evidence>
<keyword evidence="4 5" id="KW-0472">Membrane</keyword>
<dbReference type="InterPro" id="IPR011701">
    <property type="entry name" value="MFS"/>
</dbReference>
<proteinExistence type="predicted"/>
<dbReference type="GO" id="GO:0022857">
    <property type="term" value="F:transmembrane transporter activity"/>
    <property type="evidence" value="ECO:0007669"/>
    <property type="project" value="InterPro"/>
</dbReference>
<dbReference type="GO" id="GO:0005886">
    <property type="term" value="C:plasma membrane"/>
    <property type="evidence" value="ECO:0007669"/>
    <property type="project" value="UniProtKB-SubCell"/>
</dbReference>
<accession>A0A3A5H6Y7</accession>
<feature type="transmembrane region" description="Helical" evidence="5">
    <location>
        <begin position="101"/>
        <end position="122"/>
    </location>
</feature>
<evidence type="ECO:0000313" key="7">
    <source>
        <dbReference type="EMBL" id="RJS45648.1"/>
    </source>
</evidence>
<dbReference type="Pfam" id="PF07690">
    <property type="entry name" value="MFS_1"/>
    <property type="match status" value="2"/>
</dbReference>